<evidence type="ECO:0000313" key="4">
    <source>
        <dbReference type="EMBL" id="AWB35894.1"/>
    </source>
</evidence>
<keyword evidence="2" id="KW-0963">Cytoplasm</keyword>
<dbReference type="GO" id="GO:0005737">
    <property type="term" value="C:cytoplasm"/>
    <property type="evidence" value="ECO:0007669"/>
    <property type="project" value="UniProtKB-SubCell"/>
</dbReference>
<comment type="subunit">
    <text evidence="2">Component of a cohesin-like complex composed of ScpA, ScpB and the Smc homodimer, in which ScpA and ScpB bind to the head domain of Smc. The presence of the three proteins is required for the association of the complex with DNA.</text>
</comment>
<reference evidence="4 5" key="1">
    <citation type="submission" date="2018-04" db="EMBL/GenBank/DDBJ databases">
        <title>Bordetella sp. HZ20 isolated from seawater.</title>
        <authorList>
            <person name="Sun C."/>
        </authorList>
    </citation>
    <scope>NUCLEOTIDE SEQUENCE [LARGE SCALE GENOMIC DNA]</scope>
    <source>
        <strain evidence="4 5">HZ20</strain>
    </source>
</reference>
<dbReference type="Pfam" id="PF02616">
    <property type="entry name" value="SMC_ScpA"/>
    <property type="match status" value="1"/>
</dbReference>
<accession>A0A2R4XPZ8</accession>
<evidence type="ECO:0000256" key="1">
    <source>
        <dbReference type="ARBA" id="ARBA00044777"/>
    </source>
</evidence>
<organism evidence="4 5">
    <name type="scientific">Orrella marina</name>
    <dbReference type="NCBI Taxonomy" id="2163011"/>
    <lineage>
        <taxon>Bacteria</taxon>
        <taxon>Pseudomonadati</taxon>
        <taxon>Pseudomonadota</taxon>
        <taxon>Betaproteobacteria</taxon>
        <taxon>Burkholderiales</taxon>
        <taxon>Alcaligenaceae</taxon>
        <taxon>Orrella</taxon>
    </lineage>
</organism>
<dbReference type="PANTHER" id="PTHR33969">
    <property type="entry name" value="SEGREGATION AND CONDENSATION PROTEIN A"/>
    <property type="match status" value="1"/>
</dbReference>
<name>A0A2R4XPZ8_9BURK</name>
<dbReference type="GO" id="GO:0051301">
    <property type="term" value="P:cell division"/>
    <property type="evidence" value="ECO:0007669"/>
    <property type="project" value="UniProtKB-KW"/>
</dbReference>
<dbReference type="PANTHER" id="PTHR33969:SF2">
    <property type="entry name" value="SEGREGATION AND CONDENSATION PROTEIN A"/>
    <property type="match status" value="1"/>
</dbReference>
<dbReference type="GO" id="GO:0006260">
    <property type="term" value="P:DNA replication"/>
    <property type="evidence" value="ECO:0007669"/>
    <property type="project" value="UniProtKB-UniRule"/>
</dbReference>
<proteinExistence type="inferred from homology"/>
<keyword evidence="2" id="KW-0132">Cell division</keyword>
<dbReference type="HAMAP" id="MF_01805">
    <property type="entry name" value="ScpA"/>
    <property type="match status" value="1"/>
</dbReference>
<sequence>MQQGRDAGKSGRSGEAGAGPDASGLELDQLITPAVDSTPDIVDSVALARLYGEPLFSLPQDLYIPPDALEVFLETFEGPLDLLLYLIRKQNFNVLDIPMAQVTQQYLSYVEQIRATNLELAGEYLLMAAMLIEIKARMLLPVKRRDDGEEPDDPRAELVRRLLEYEQMKLASRELDALPRLGRDFMLGQATADFEVARVLPSVSPEDLQAAWADILKRASLNAHHHITREQLSVREHMTHILRQLSDVRFIEFSELFMSRINAGAHVAVIVVHFVALLELAKESLLDITQAEAYAPIYVRLSYTIAHA</sequence>
<evidence type="ECO:0000256" key="3">
    <source>
        <dbReference type="SAM" id="MobiDB-lite"/>
    </source>
</evidence>
<dbReference type="GO" id="GO:0007059">
    <property type="term" value="P:chromosome segregation"/>
    <property type="evidence" value="ECO:0007669"/>
    <property type="project" value="UniProtKB-UniRule"/>
</dbReference>
<dbReference type="Proteomes" id="UP000244571">
    <property type="component" value="Chromosome"/>
</dbReference>
<comment type="similarity">
    <text evidence="2">Belongs to the ScpA family.</text>
</comment>
<keyword evidence="5" id="KW-1185">Reference proteome</keyword>
<dbReference type="InterPro" id="IPR003768">
    <property type="entry name" value="ScpA"/>
</dbReference>
<protein>
    <recommendedName>
        <fullName evidence="1 2">Segregation and condensation protein A</fullName>
    </recommendedName>
</protein>
<dbReference type="KEGG" id="boz:DBV39_16925"/>
<dbReference type="Gene3D" id="6.10.250.2410">
    <property type="match status" value="1"/>
</dbReference>
<dbReference type="OrthoDB" id="9811016at2"/>
<comment type="function">
    <text evidence="2">Participates in chromosomal partition during cell division. May act via the formation of a condensin-like complex containing Smc and ScpB that pull DNA away from mid-cell into both cell halves.</text>
</comment>
<dbReference type="EMBL" id="CP028901">
    <property type="protein sequence ID" value="AWB35894.1"/>
    <property type="molecule type" value="Genomic_DNA"/>
</dbReference>
<dbReference type="AlphaFoldDB" id="A0A2R4XPZ8"/>
<gene>
    <name evidence="2" type="primary">scpA</name>
    <name evidence="4" type="ORF">DBV39_16925</name>
</gene>
<keyword evidence="2" id="KW-0159">Chromosome partition</keyword>
<evidence type="ECO:0000313" key="5">
    <source>
        <dbReference type="Proteomes" id="UP000244571"/>
    </source>
</evidence>
<comment type="subcellular location">
    <subcellularLocation>
        <location evidence="2">Cytoplasm</location>
    </subcellularLocation>
    <text evidence="2">Associated with two foci at the outer edges of the nucleoid region in young cells, and at four foci within both cell halves in older cells.</text>
</comment>
<keyword evidence="2" id="KW-0131">Cell cycle</keyword>
<feature type="region of interest" description="Disordered" evidence="3">
    <location>
        <begin position="1"/>
        <end position="22"/>
    </location>
</feature>
<evidence type="ECO:0000256" key="2">
    <source>
        <dbReference type="HAMAP-Rule" id="MF_01805"/>
    </source>
</evidence>